<comment type="similarity">
    <text evidence="2">Belongs to the pseudouridine synthase RluA family.</text>
</comment>
<dbReference type="InterPro" id="IPR006145">
    <property type="entry name" value="PsdUridine_synth_RsuA/RluA"/>
</dbReference>
<dbReference type="InterPro" id="IPR002942">
    <property type="entry name" value="S4_RNA-bd"/>
</dbReference>
<gene>
    <name evidence="9" type="ORF">HNQ43_001489</name>
</gene>
<organism evidence="9 10">
    <name type="scientific">Faecalicoccus acidiformans</name>
    <dbReference type="NCBI Taxonomy" id="915173"/>
    <lineage>
        <taxon>Bacteria</taxon>
        <taxon>Bacillati</taxon>
        <taxon>Bacillota</taxon>
        <taxon>Erysipelotrichia</taxon>
        <taxon>Erysipelotrichales</taxon>
        <taxon>Erysipelotrichaceae</taxon>
        <taxon>Faecalicoccus</taxon>
    </lineage>
</organism>
<evidence type="ECO:0000259" key="8">
    <source>
        <dbReference type="Pfam" id="PF01479"/>
    </source>
</evidence>
<comment type="caution">
    <text evidence="9">The sequence shown here is derived from an EMBL/GenBank/DDBJ whole genome shotgun (WGS) entry which is preliminary data.</text>
</comment>
<dbReference type="InterPro" id="IPR020103">
    <property type="entry name" value="PsdUridine_synth_cat_dom_sf"/>
</dbReference>
<keyword evidence="6" id="KW-0694">RNA-binding</keyword>
<dbReference type="AlphaFoldDB" id="A0A7W8D3K1"/>
<evidence type="ECO:0000256" key="1">
    <source>
        <dbReference type="ARBA" id="ARBA00000073"/>
    </source>
</evidence>
<dbReference type="Proteomes" id="UP000521313">
    <property type="component" value="Unassembled WGS sequence"/>
</dbReference>
<dbReference type="CDD" id="cd00165">
    <property type="entry name" value="S4"/>
    <property type="match status" value="1"/>
</dbReference>
<accession>A0A7W8D3K1</accession>
<sequence>MVEVLVKENDAGQRLDRFLQKTFISLPASMMYKGIRNKKIKVNRKRCEPKQILCSGDVILLFLPPEVLTERSKKQIRETKPIEVVYENHDLLIVNKPYGLLSQSDQPTWQDTLVERVRYYLWKKKEYDPENENSFSPALCNRLDRNTSGLVIAAKNAKALRILNAAMAKHKIHKSYKALVQGTFQGSFQSYTFYIKKEQTKAIVLDHPCAGYKKAQMDVSRTASEGNNTWVEVQLHTGRFHQIRAGMAHYGYPLVGDRKYGYAGKQSQYSLCAYKLEFEDLGLDLNQHVFMLSY</sequence>
<dbReference type="SUPFAM" id="SSF55174">
    <property type="entry name" value="Alpha-L RNA-binding motif"/>
    <property type="match status" value="1"/>
</dbReference>
<evidence type="ECO:0000313" key="10">
    <source>
        <dbReference type="Proteomes" id="UP000521313"/>
    </source>
</evidence>
<dbReference type="InterPro" id="IPR036986">
    <property type="entry name" value="S4_RNA-bd_sf"/>
</dbReference>
<dbReference type="PROSITE" id="PS01129">
    <property type="entry name" value="PSI_RLU"/>
    <property type="match status" value="1"/>
</dbReference>
<evidence type="ECO:0000256" key="3">
    <source>
        <dbReference type="ARBA" id="ARBA00023235"/>
    </source>
</evidence>
<comment type="catalytic activity">
    <reaction evidence="1">
        <text>a uridine in RNA = a pseudouridine in RNA</text>
        <dbReference type="Rhea" id="RHEA:48348"/>
        <dbReference type="Rhea" id="RHEA-COMP:12068"/>
        <dbReference type="Rhea" id="RHEA-COMP:12069"/>
        <dbReference type="ChEBI" id="CHEBI:65314"/>
        <dbReference type="ChEBI" id="CHEBI:65315"/>
    </reaction>
</comment>
<keyword evidence="3 9" id="KW-0413">Isomerase</keyword>
<dbReference type="GO" id="GO:0000455">
    <property type="term" value="P:enzyme-directed rRNA pseudouridine synthesis"/>
    <property type="evidence" value="ECO:0007669"/>
    <property type="project" value="UniProtKB-ARBA"/>
</dbReference>
<feature type="domain" description="Pseudouridine synthase RsuA/RluA-like" evidence="7">
    <location>
        <begin position="90"/>
        <end position="249"/>
    </location>
</feature>
<evidence type="ECO:0000256" key="2">
    <source>
        <dbReference type="ARBA" id="ARBA00010876"/>
    </source>
</evidence>
<dbReference type="InterPro" id="IPR006224">
    <property type="entry name" value="PsdUridine_synth_RluA-like_CS"/>
</dbReference>
<dbReference type="GO" id="GO:0120159">
    <property type="term" value="F:rRNA pseudouridine synthase activity"/>
    <property type="evidence" value="ECO:0007669"/>
    <property type="project" value="UniProtKB-ARBA"/>
</dbReference>
<dbReference type="PROSITE" id="PS50889">
    <property type="entry name" value="S4"/>
    <property type="match status" value="1"/>
</dbReference>
<evidence type="ECO:0000256" key="5">
    <source>
        <dbReference type="ARBA" id="ARBA00033164"/>
    </source>
</evidence>
<dbReference type="CDD" id="cd02869">
    <property type="entry name" value="PseudoU_synth_RluA_like"/>
    <property type="match status" value="1"/>
</dbReference>
<dbReference type="EMBL" id="JACHHD010000015">
    <property type="protein sequence ID" value="MBB5185432.1"/>
    <property type="molecule type" value="Genomic_DNA"/>
</dbReference>
<dbReference type="InterPro" id="IPR050188">
    <property type="entry name" value="RluA_PseudoU_synthase"/>
</dbReference>
<evidence type="ECO:0000313" key="9">
    <source>
        <dbReference type="EMBL" id="MBB5185432.1"/>
    </source>
</evidence>
<dbReference type="PANTHER" id="PTHR21600">
    <property type="entry name" value="MITOCHONDRIAL RNA PSEUDOURIDINE SYNTHASE"/>
    <property type="match status" value="1"/>
</dbReference>
<dbReference type="SUPFAM" id="SSF55120">
    <property type="entry name" value="Pseudouridine synthase"/>
    <property type="match status" value="1"/>
</dbReference>
<evidence type="ECO:0000256" key="4">
    <source>
        <dbReference type="ARBA" id="ARBA00031870"/>
    </source>
</evidence>
<dbReference type="RefSeq" id="WP_183376374.1">
    <property type="nucleotide sequence ID" value="NZ_CAWVLV010000014.1"/>
</dbReference>
<feature type="domain" description="RNA-binding S4" evidence="8">
    <location>
        <begin position="13"/>
        <end position="59"/>
    </location>
</feature>
<proteinExistence type="inferred from homology"/>
<name>A0A7W8D3K1_9FIRM</name>
<evidence type="ECO:0000256" key="6">
    <source>
        <dbReference type="PROSITE-ProRule" id="PRU00182"/>
    </source>
</evidence>
<dbReference type="Gene3D" id="3.30.2350.10">
    <property type="entry name" value="Pseudouridine synthase"/>
    <property type="match status" value="1"/>
</dbReference>
<dbReference type="Pfam" id="PF01479">
    <property type="entry name" value="S4"/>
    <property type="match status" value="1"/>
</dbReference>
<reference evidence="9 10" key="1">
    <citation type="submission" date="2020-08" db="EMBL/GenBank/DDBJ databases">
        <title>Genomic Encyclopedia of Type Strains, Phase IV (KMG-IV): sequencing the most valuable type-strain genomes for metagenomic binning, comparative biology and taxonomic classification.</title>
        <authorList>
            <person name="Goeker M."/>
        </authorList>
    </citation>
    <scope>NUCLEOTIDE SEQUENCE [LARGE SCALE GENOMIC DNA]</scope>
    <source>
        <strain evidence="9 10">DSM 26963</strain>
    </source>
</reference>
<evidence type="ECO:0000259" key="7">
    <source>
        <dbReference type="Pfam" id="PF00849"/>
    </source>
</evidence>
<dbReference type="Gene3D" id="3.10.290.10">
    <property type="entry name" value="RNA-binding S4 domain"/>
    <property type="match status" value="1"/>
</dbReference>
<protein>
    <recommendedName>
        <fullName evidence="4">RNA pseudouridylate synthase</fullName>
    </recommendedName>
    <alternativeName>
        <fullName evidence="5">RNA-uridine isomerase</fullName>
    </alternativeName>
</protein>
<dbReference type="GO" id="GO:0003723">
    <property type="term" value="F:RNA binding"/>
    <property type="evidence" value="ECO:0007669"/>
    <property type="project" value="UniProtKB-KW"/>
</dbReference>
<dbReference type="Pfam" id="PF00849">
    <property type="entry name" value="PseudoU_synth_2"/>
    <property type="match status" value="1"/>
</dbReference>